<evidence type="ECO:0000256" key="4">
    <source>
        <dbReference type="RuleBase" id="RU000384"/>
    </source>
</evidence>
<dbReference type="RefSeq" id="WP_343921004.1">
    <property type="nucleotide sequence ID" value="NZ_BAAAKK010000005.1"/>
</dbReference>
<evidence type="ECO:0000256" key="1">
    <source>
        <dbReference type="ARBA" id="ARBA00009897"/>
    </source>
</evidence>
<dbReference type="SUPFAM" id="SSF55931">
    <property type="entry name" value="Glutamine synthetase/guanido kinase"/>
    <property type="match status" value="1"/>
</dbReference>
<feature type="domain" description="GS catalytic" evidence="5">
    <location>
        <begin position="112"/>
        <end position="425"/>
    </location>
</feature>
<dbReference type="SMART" id="SM01230">
    <property type="entry name" value="Gln-synt_C"/>
    <property type="match status" value="1"/>
</dbReference>
<evidence type="ECO:0000256" key="2">
    <source>
        <dbReference type="ARBA" id="ARBA00022598"/>
    </source>
</evidence>
<dbReference type="PROSITE" id="PS51987">
    <property type="entry name" value="GS_CATALYTIC"/>
    <property type="match status" value="1"/>
</dbReference>
<evidence type="ECO:0000313" key="6">
    <source>
        <dbReference type="EMBL" id="GAA1425887.1"/>
    </source>
</evidence>
<sequence length="425" mass="46142">MTRDQSKSRTDAGARTRVVRVVHPDLFGRQRAKQIPVALAERADTIAYSKMSLAEDLMGVPVDETAFPAVAGHPDLDARLEPTTSVTPPWEPDASWMMSSLEEHGSPSPLCVRSALRNARDRLAQRGWHAVAAGEPEFYLFERGEQPHPYGGTGVSYTMDRLADPDGAAGRIHRALIDFGIGVTAINREFSRGQFEVNLHHAEVLDAADRVFLLKTGLKELAIIEGLRASFMPKPLAGEEGSSLHVHMSFWDGDRNIFAEGADGVSDLAMSAIAGIQDHAPAIHAFAAPTINSYKRLRGEGLSPRSSGWAADNRYSYLRLPAERGDATRFELRAGDSSASPHLLMAAMIHAALDGIERGLTPHAQGHPLPQSLTASIAALEQDAVLRNALGDELVDVYAAVKRAESADFDAAVTDWEWRLYADSV</sequence>
<dbReference type="Proteomes" id="UP001501266">
    <property type="component" value="Unassembled WGS sequence"/>
</dbReference>
<gene>
    <name evidence="6" type="ORF">GCM10009640_25640</name>
</gene>
<accession>A0ABN1YZA4</accession>
<name>A0ABN1YZA4_9MICO</name>
<dbReference type="PANTHER" id="PTHR43785">
    <property type="entry name" value="GAMMA-GLUTAMYLPUTRESCINE SYNTHETASE"/>
    <property type="match status" value="1"/>
</dbReference>
<keyword evidence="2" id="KW-0436">Ligase</keyword>
<dbReference type="InterPro" id="IPR008146">
    <property type="entry name" value="Gln_synth_cat_dom"/>
</dbReference>
<evidence type="ECO:0000313" key="7">
    <source>
        <dbReference type="Proteomes" id="UP001501266"/>
    </source>
</evidence>
<dbReference type="EMBL" id="BAAAKK010000005">
    <property type="protein sequence ID" value="GAA1425887.1"/>
    <property type="molecule type" value="Genomic_DNA"/>
</dbReference>
<dbReference type="PANTHER" id="PTHR43785:SF12">
    <property type="entry name" value="TYPE-1 GLUTAMINE SYNTHETASE 2"/>
    <property type="match status" value="1"/>
</dbReference>
<comment type="similarity">
    <text evidence="1 3 4">Belongs to the glutamine synthetase family.</text>
</comment>
<evidence type="ECO:0000259" key="5">
    <source>
        <dbReference type="PROSITE" id="PS51987"/>
    </source>
</evidence>
<dbReference type="InterPro" id="IPR014746">
    <property type="entry name" value="Gln_synth/guanido_kin_cat_dom"/>
</dbReference>
<dbReference type="Gene3D" id="3.30.590.10">
    <property type="entry name" value="Glutamine synthetase/guanido kinase, catalytic domain"/>
    <property type="match status" value="1"/>
</dbReference>
<organism evidence="6 7">
    <name type="scientific">Agrococcus citreus</name>
    <dbReference type="NCBI Taxonomy" id="84643"/>
    <lineage>
        <taxon>Bacteria</taxon>
        <taxon>Bacillati</taxon>
        <taxon>Actinomycetota</taxon>
        <taxon>Actinomycetes</taxon>
        <taxon>Micrococcales</taxon>
        <taxon>Microbacteriaceae</taxon>
        <taxon>Agrococcus</taxon>
    </lineage>
</organism>
<keyword evidence="7" id="KW-1185">Reference proteome</keyword>
<reference evidence="6 7" key="1">
    <citation type="journal article" date="2019" name="Int. J. Syst. Evol. Microbiol.">
        <title>The Global Catalogue of Microorganisms (GCM) 10K type strain sequencing project: providing services to taxonomists for standard genome sequencing and annotation.</title>
        <authorList>
            <consortium name="The Broad Institute Genomics Platform"/>
            <consortium name="The Broad Institute Genome Sequencing Center for Infectious Disease"/>
            <person name="Wu L."/>
            <person name="Ma J."/>
        </authorList>
    </citation>
    <scope>NUCLEOTIDE SEQUENCE [LARGE SCALE GENOMIC DNA]</scope>
    <source>
        <strain evidence="6 7">JCM 12398</strain>
    </source>
</reference>
<comment type="caution">
    <text evidence="6">The sequence shown here is derived from an EMBL/GenBank/DDBJ whole genome shotgun (WGS) entry which is preliminary data.</text>
</comment>
<evidence type="ECO:0000256" key="3">
    <source>
        <dbReference type="PROSITE-ProRule" id="PRU01331"/>
    </source>
</evidence>
<proteinExistence type="inferred from homology"/>
<protein>
    <submittedName>
        <fullName evidence="6">Glutamine synthetase family protein</fullName>
    </submittedName>
</protein>
<dbReference type="Pfam" id="PF00120">
    <property type="entry name" value="Gln-synt_C"/>
    <property type="match status" value="1"/>
</dbReference>